<evidence type="ECO:0000256" key="2">
    <source>
        <dbReference type="ARBA" id="ARBA00022670"/>
    </source>
</evidence>
<dbReference type="Gene3D" id="3.90.1680.10">
    <property type="entry name" value="SOS response associated peptidase-like"/>
    <property type="match status" value="1"/>
</dbReference>
<proteinExistence type="inferred from homology"/>
<keyword evidence="5" id="KW-0190">Covalent protein-DNA linkage</keyword>
<gene>
    <name evidence="8" type="ORF">MNBD_GAMMA12-1913</name>
</gene>
<evidence type="ECO:0008006" key="9">
    <source>
        <dbReference type="Google" id="ProtNLM"/>
    </source>
</evidence>
<accession>A0A3B0Z3R5</accession>
<dbReference type="Pfam" id="PF02586">
    <property type="entry name" value="SRAP"/>
    <property type="match status" value="1"/>
</dbReference>
<sequence>MCGRMNISDHEGIHEFLIDLKLPLDWLSPPEVKQKDFAAGFNVAPGSFLKAIYAVENKFHSTVMQWGITPSWTATKENKLPNKLMYARAETVWQKKSFANLIEKQRVVIPINGFYEWHRESNVRQPFYFSPRKTGVCFLAGLFSIVENNKLQCCVLTNVAGDLMASIHHRSPVIIDPESLHEWLFESDFEKLTKIMDNTNESLLRTFEVSSYVNNTRNGGESCIIPLKTREEPIQKKLF</sequence>
<evidence type="ECO:0000256" key="3">
    <source>
        <dbReference type="ARBA" id="ARBA00022763"/>
    </source>
</evidence>
<dbReference type="GO" id="GO:0006508">
    <property type="term" value="P:proteolysis"/>
    <property type="evidence" value="ECO:0007669"/>
    <property type="project" value="UniProtKB-KW"/>
</dbReference>
<keyword evidence="4" id="KW-0378">Hydrolase</keyword>
<dbReference type="SUPFAM" id="SSF143081">
    <property type="entry name" value="BB1717-like"/>
    <property type="match status" value="1"/>
</dbReference>
<comment type="similarity">
    <text evidence="1">Belongs to the SOS response-associated peptidase family.</text>
</comment>
<keyword evidence="3" id="KW-0227">DNA damage</keyword>
<keyword evidence="6" id="KW-0238">DNA-binding</keyword>
<dbReference type="InterPro" id="IPR003738">
    <property type="entry name" value="SRAP"/>
</dbReference>
<dbReference type="EMBL" id="UOFL01000256">
    <property type="protein sequence ID" value="VAW82913.1"/>
    <property type="molecule type" value="Genomic_DNA"/>
</dbReference>
<evidence type="ECO:0000256" key="5">
    <source>
        <dbReference type="ARBA" id="ARBA00023124"/>
    </source>
</evidence>
<keyword evidence="7" id="KW-0456">Lyase</keyword>
<evidence type="ECO:0000256" key="1">
    <source>
        <dbReference type="ARBA" id="ARBA00008136"/>
    </source>
</evidence>
<evidence type="ECO:0000256" key="4">
    <source>
        <dbReference type="ARBA" id="ARBA00022801"/>
    </source>
</evidence>
<dbReference type="PANTHER" id="PTHR13604:SF0">
    <property type="entry name" value="ABASIC SITE PROCESSING PROTEIN HMCES"/>
    <property type="match status" value="1"/>
</dbReference>
<dbReference type="PANTHER" id="PTHR13604">
    <property type="entry name" value="DC12-RELATED"/>
    <property type="match status" value="1"/>
</dbReference>
<dbReference type="GO" id="GO:0106300">
    <property type="term" value="P:protein-DNA covalent cross-linking repair"/>
    <property type="evidence" value="ECO:0007669"/>
    <property type="project" value="InterPro"/>
</dbReference>
<evidence type="ECO:0000256" key="6">
    <source>
        <dbReference type="ARBA" id="ARBA00023125"/>
    </source>
</evidence>
<dbReference type="GO" id="GO:0016829">
    <property type="term" value="F:lyase activity"/>
    <property type="evidence" value="ECO:0007669"/>
    <property type="project" value="UniProtKB-KW"/>
</dbReference>
<name>A0A3B0Z3R5_9ZZZZ</name>
<dbReference type="GO" id="GO:0003697">
    <property type="term" value="F:single-stranded DNA binding"/>
    <property type="evidence" value="ECO:0007669"/>
    <property type="project" value="InterPro"/>
</dbReference>
<protein>
    <recommendedName>
        <fullName evidence="9">Abasic site processing protein</fullName>
    </recommendedName>
</protein>
<dbReference type="AlphaFoldDB" id="A0A3B0Z3R5"/>
<dbReference type="GO" id="GO:0008233">
    <property type="term" value="F:peptidase activity"/>
    <property type="evidence" value="ECO:0007669"/>
    <property type="project" value="UniProtKB-KW"/>
</dbReference>
<evidence type="ECO:0000256" key="7">
    <source>
        <dbReference type="ARBA" id="ARBA00023239"/>
    </source>
</evidence>
<evidence type="ECO:0000313" key="8">
    <source>
        <dbReference type="EMBL" id="VAW82913.1"/>
    </source>
</evidence>
<keyword evidence="2" id="KW-0645">Protease</keyword>
<dbReference type="InterPro" id="IPR036590">
    <property type="entry name" value="SRAP-like"/>
</dbReference>
<organism evidence="8">
    <name type="scientific">hydrothermal vent metagenome</name>
    <dbReference type="NCBI Taxonomy" id="652676"/>
    <lineage>
        <taxon>unclassified sequences</taxon>
        <taxon>metagenomes</taxon>
        <taxon>ecological metagenomes</taxon>
    </lineage>
</organism>
<reference evidence="8" key="1">
    <citation type="submission" date="2018-06" db="EMBL/GenBank/DDBJ databases">
        <authorList>
            <person name="Zhirakovskaya E."/>
        </authorList>
    </citation>
    <scope>NUCLEOTIDE SEQUENCE</scope>
</reference>